<comment type="similarity">
    <text evidence="12">Belongs to the protein kinase superfamily. Ser/Thr protein kinase family. CDPK subfamily.</text>
</comment>
<dbReference type="InterPro" id="IPR000719">
    <property type="entry name" value="Prot_kinase_dom"/>
</dbReference>
<evidence type="ECO:0000256" key="2">
    <source>
        <dbReference type="ARBA" id="ARBA00011245"/>
    </source>
</evidence>
<evidence type="ECO:0000256" key="11">
    <source>
        <dbReference type="ARBA" id="ARBA00022840"/>
    </source>
</evidence>
<sequence>MQTQKKLKDKFKLKISKSIFVHECKGQIKSKYRVLENIGKGTYGQVKKVLHKATGELRAMKIIKKGQVNDEFMSILMNEIEILKQLDHPKIVRIFEFYQDRENFFLITELIQDGDLSNLVKKQKKFDEKQTITIIKQLLLAIVYCHTKKIAHRDLKPENLILEDKEKLQVKLIDFGTSIRFDLNKMDYRIGTPHYMAPEVITKAYDEKCDIWSIGVIAYYLLAGIHPFRGKNQNDIFKEIKEYKLSFGGQEWREISTEAKLFIKRLMSLNPKDRPRPEEALLDQWIMNGESSYPKKKQVIERNNLVISKMIRNTNQIKIEKKLQQAILSYFANYMNSDENKRIIEEIYFAFDSNNDGIIDQKELELALLAHYDGNSDLAHIKTMEFLEKLDLNENGDIEYSEFMITSIESQQIMHGDIIQEMFEVFDLNQSGEISSVELRKVLGNNLRKGEIEDNEWDEIVNEIDSNGNGYITFEDFKTTIMNLFKRDDPRSKLSRLVDFQDVSQAKAGINRQLTANDKVNPDFNIIEQHHDPNGNIVDTFLEAKIDISRLDDIFSFTYSFDKLQAILKVLIQQQRAHSDHINSLYKQTALMDKFRQDQKQIKDNIKSLGEKLNNHDDSLFNINNNVSNIKINLDDTSTSLENTKRDQDNQLERIEKLENDQILMKDDYETNIQGVKEELVSVKDNYLSKKQHEEKNQEMKKELSNDIKSNEDELKKLQTRVKELENSVPTMRIDVDANITQIKDMMEKIGQIDTSVDKHRSDISLHTRNLDDNMGLIKELQRKLQEKVGCDIFDKEINYLKSLLTHLRNKQQDDQKFMQEEKTKNTREIGSKEFNLLREIEEKLPMIEDKLKQLMDAMLKIPRIEDFLLKLSSQLKELNVSEIMQKLKELQEHKLDKDQFEKFVHQFLDLEAKMKDLQKMISILDQKGAGPDNSDGIMSLIQKQELLIKKISDLEKEVVELKRNSKAGNTISINEPANSQEINDLKEQIYNMKKEMDLMKQGFGKSIKDLEKQVKFKVDNNQLNQLEKVLMDQLNEQMNILNNKIDDLKKLKAQIAKLEAALKKLQDYIMEQLALLQSMNHGNSNGEEEDAMFSKRPLLGYSCASCDKDILNLSGRPADFHPWSKMPQRDPTDRISRVGQGFSRMLQQVKPEMIDKLKRGKMMNQTMQNFLQTEGSVDETMNEDQSIEAANRSGLIKPISSQSQQRLGKIQNKTQLGKTQPINSKQIGANPGSQTERSHPNDHLKLFSDTPQFKKNLIKNIQHEQKLMSEIVSPLRERASKIQFNERQLEMSNTNGDIQYSTSDIQVLTQHPTSKSTSKLPPVLRSKTPQKKQ</sequence>
<name>A0A078AY37_STYLE</name>
<feature type="compositionally biased region" description="Polar residues" evidence="17">
    <location>
        <begin position="1200"/>
        <end position="1236"/>
    </location>
</feature>
<evidence type="ECO:0000256" key="16">
    <source>
        <dbReference type="SAM" id="Coils"/>
    </source>
</evidence>
<dbReference type="FunFam" id="1.10.510.10:FF:000571">
    <property type="entry name" value="Maternal embryonic leucine zipper kinase"/>
    <property type="match status" value="1"/>
</dbReference>
<evidence type="ECO:0000313" key="20">
    <source>
        <dbReference type="EMBL" id="CDW86127.1"/>
    </source>
</evidence>
<feature type="coiled-coil region" evidence="16">
    <location>
        <begin position="908"/>
        <end position="1076"/>
    </location>
</feature>
<feature type="region of interest" description="Disordered" evidence="17">
    <location>
        <begin position="1303"/>
        <end position="1334"/>
    </location>
</feature>
<feature type="domain" description="EF-hand" evidence="19">
    <location>
        <begin position="339"/>
        <end position="374"/>
    </location>
</feature>
<evidence type="ECO:0000256" key="1">
    <source>
        <dbReference type="ARBA" id="ARBA00001946"/>
    </source>
</evidence>
<dbReference type="Pfam" id="PF13499">
    <property type="entry name" value="EF-hand_7"/>
    <property type="match status" value="1"/>
</dbReference>
<dbReference type="OrthoDB" id="4062651at2759"/>
<keyword evidence="16" id="KW-0175">Coiled coil</keyword>
<evidence type="ECO:0000256" key="3">
    <source>
        <dbReference type="ARBA" id="ARBA00012513"/>
    </source>
</evidence>
<keyword evidence="9 20" id="KW-0418">Kinase</keyword>
<evidence type="ECO:0000256" key="17">
    <source>
        <dbReference type="SAM" id="MobiDB-lite"/>
    </source>
</evidence>
<keyword evidence="10" id="KW-0106">Calcium</keyword>
<keyword evidence="21" id="KW-1185">Reference proteome</keyword>
<dbReference type="SUPFAM" id="SSF56112">
    <property type="entry name" value="Protein kinase-like (PK-like)"/>
    <property type="match status" value="1"/>
</dbReference>
<keyword evidence="4" id="KW-0723">Serine/threonine-protein kinase</keyword>
<dbReference type="CDD" id="cd00051">
    <property type="entry name" value="EFh"/>
    <property type="match status" value="1"/>
</dbReference>
<dbReference type="PROSITE" id="PS00018">
    <property type="entry name" value="EF_HAND_1"/>
    <property type="match status" value="3"/>
</dbReference>
<comment type="cofactor">
    <cofactor evidence="1">
        <name>Mg(2+)</name>
        <dbReference type="ChEBI" id="CHEBI:18420"/>
    </cofactor>
</comment>
<gene>
    <name evidence="20" type="primary">Contig9738.g10419</name>
    <name evidence="20" type="ORF">STYLEM_15218</name>
</gene>
<evidence type="ECO:0000259" key="18">
    <source>
        <dbReference type="PROSITE" id="PS50011"/>
    </source>
</evidence>
<dbReference type="OMA" id="WIMNGES"/>
<dbReference type="InterPro" id="IPR017441">
    <property type="entry name" value="Protein_kinase_ATP_BS"/>
</dbReference>
<keyword evidence="11 15" id="KW-0067">ATP-binding</keyword>
<evidence type="ECO:0000256" key="4">
    <source>
        <dbReference type="ARBA" id="ARBA00022527"/>
    </source>
</evidence>
<organism evidence="20 21">
    <name type="scientific">Stylonychia lemnae</name>
    <name type="common">Ciliate</name>
    <dbReference type="NCBI Taxonomy" id="5949"/>
    <lineage>
        <taxon>Eukaryota</taxon>
        <taxon>Sar</taxon>
        <taxon>Alveolata</taxon>
        <taxon>Ciliophora</taxon>
        <taxon>Intramacronucleata</taxon>
        <taxon>Spirotrichea</taxon>
        <taxon>Stichotrichia</taxon>
        <taxon>Sporadotrichida</taxon>
        <taxon>Oxytrichidae</taxon>
        <taxon>Stylonychinae</taxon>
        <taxon>Stylonychia</taxon>
    </lineage>
</organism>
<feature type="binding site" evidence="15">
    <location>
        <position position="65"/>
    </location>
    <ligand>
        <name>ATP</name>
        <dbReference type="ChEBI" id="CHEBI:30616"/>
    </ligand>
</feature>
<accession>A0A078AY37</accession>
<evidence type="ECO:0000259" key="19">
    <source>
        <dbReference type="PROSITE" id="PS50222"/>
    </source>
</evidence>
<evidence type="ECO:0000256" key="15">
    <source>
        <dbReference type="PROSITE-ProRule" id="PRU10141"/>
    </source>
</evidence>
<feature type="region of interest" description="Disordered" evidence="17">
    <location>
        <begin position="1196"/>
        <end position="1242"/>
    </location>
</feature>
<dbReference type="PROSITE" id="PS50011">
    <property type="entry name" value="PROTEIN_KINASE_DOM"/>
    <property type="match status" value="1"/>
</dbReference>
<dbReference type="InParanoid" id="A0A078AY37"/>
<dbReference type="GO" id="GO:0005509">
    <property type="term" value="F:calcium ion binding"/>
    <property type="evidence" value="ECO:0007669"/>
    <property type="project" value="InterPro"/>
</dbReference>
<dbReference type="Gene3D" id="1.20.5.340">
    <property type="match status" value="1"/>
</dbReference>
<dbReference type="Gene3D" id="3.30.200.20">
    <property type="entry name" value="Phosphorylase Kinase, domain 1"/>
    <property type="match status" value="1"/>
</dbReference>
<evidence type="ECO:0000256" key="7">
    <source>
        <dbReference type="ARBA" id="ARBA00022737"/>
    </source>
</evidence>
<feature type="compositionally biased region" description="Polar residues" evidence="17">
    <location>
        <begin position="1303"/>
        <end position="1320"/>
    </location>
</feature>
<evidence type="ECO:0000256" key="8">
    <source>
        <dbReference type="ARBA" id="ARBA00022741"/>
    </source>
</evidence>
<evidence type="ECO:0000256" key="14">
    <source>
        <dbReference type="ARBA" id="ARBA00048679"/>
    </source>
</evidence>
<feature type="coiled-coil region" evidence="16">
    <location>
        <begin position="638"/>
        <end position="735"/>
    </location>
</feature>
<dbReference type="SMART" id="SM00054">
    <property type="entry name" value="EFh"/>
    <property type="match status" value="4"/>
</dbReference>
<keyword evidence="7" id="KW-0677">Repeat</keyword>
<dbReference type="PROSITE" id="PS00107">
    <property type="entry name" value="PROTEIN_KINASE_ATP"/>
    <property type="match status" value="1"/>
</dbReference>
<dbReference type="EMBL" id="CCKQ01014372">
    <property type="protein sequence ID" value="CDW86127.1"/>
    <property type="molecule type" value="Genomic_DNA"/>
</dbReference>
<dbReference type="InterPro" id="IPR011992">
    <property type="entry name" value="EF-hand-dom_pair"/>
</dbReference>
<evidence type="ECO:0000256" key="13">
    <source>
        <dbReference type="ARBA" id="ARBA00047899"/>
    </source>
</evidence>
<dbReference type="PANTHER" id="PTHR24347">
    <property type="entry name" value="SERINE/THREONINE-PROTEIN KINASE"/>
    <property type="match status" value="1"/>
</dbReference>
<dbReference type="InterPro" id="IPR011009">
    <property type="entry name" value="Kinase-like_dom_sf"/>
</dbReference>
<dbReference type="Pfam" id="PF00069">
    <property type="entry name" value="Pkinase"/>
    <property type="match status" value="1"/>
</dbReference>
<dbReference type="PROSITE" id="PS00108">
    <property type="entry name" value="PROTEIN_KINASE_ST"/>
    <property type="match status" value="1"/>
</dbReference>
<dbReference type="GO" id="GO:0004674">
    <property type="term" value="F:protein serine/threonine kinase activity"/>
    <property type="evidence" value="ECO:0007669"/>
    <property type="project" value="UniProtKB-KW"/>
</dbReference>
<keyword evidence="5" id="KW-0808">Transferase</keyword>
<evidence type="ECO:0000256" key="6">
    <source>
        <dbReference type="ARBA" id="ARBA00022723"/>
    </source>
</evidence>
<dbReference type="EC" id="2.7.11.1" evidence="3"/>
<dbReference type="InterPro" id="IPR002048">
    <property type="entry name" value="EF_hand_dom"/>
</dbReference>
<comment type="subunit">
    <text evidence="2">Monomer.</text>
</comment>
<comment type="catalytic activity">
    <reaction evidence="14">
        <text>L-seryl-[protein] + ATP = O-phospho-L-seryl-[protein] + ADP + H(+)</text>
        <dbReference type="Rhea" id="RHEA:17989"/>
        <dbReference type="Rhea" id="RHEA-COMP:9863"/>
        <dbReference type="Rhea" id="RHEA-COMP:11604"/>
        <dbReference type="ChEBI" id="CHEBI:15378"/>
        <dbReference type="ChEBI" id="CHEBI:29999"/>
        <dbReference type="ChEBI" id="CHEBI:30616"/>
        <dbReference type="ChEBI" id="CHEBI:83421"/>
        <dbReference type="ChEBI" id="CHEBI:456216"/>
        <dbReference type="EC" id="2.7.11.1"/>
    </reaction>
</comment>
<dbReference type="Gene3D" id="1.10.510.10">
    <property type="entry name" value="Transferase(Phosphotransferase) domain 1"/>
    <property type="match status" value="1"/>
</dbReference>
<evidence type="ECO:0000313" key="21">
    <source>
        <dbReference type="Proteomes" id="UP000039865"/>
    </source>
</evidence>
<comment type="catalytic activity">
    <reaction evidence="13">
        <text>L-threonyl-[protein] + ATP = O-phospho-L-threonyl-[protein] + ADP + H(+)</text>
        <dbReference type="Rhea" id="RHEA:46608"/>
        <dbReference type="Rhea" id="RHEA-COMP:11060"/>
        <dbReference type="Rhea" id="RHEA-COMP:11605"/>
        <dbReference type="ChEBI" id="CHEBI:15378"/>
        <dbReference type="ChEBI" id="CHEBI:30013"/>
        <dbReference type="ChEBI" id="CHEBI:30616"/>
        <dbReference type="ChEBI" id="CHEBI:61977"/>
        <dbReference type="ChEBI" id="CHEBI:456216"/>
        <dbReference type="EC" id="2.7.11.1"/>
    </reaction>
</comment>
<feature type="domain" description="EF-hand" evidence="19">
    <location>
        <begin position="452"/>
        <end position="487"/>
    </location>
</feature>
<feature type="domain" description="EF-hand" evidence="19">
    <location>
        <begin position="414"/>
        <end position="449"/>
    </location>
</feature>
<feature type="domain" description="Protein kinase" evidence="18">
    <location>
        <begin position="32"/>
        <end position="286"/>
    </location>
</feature>
<reference evidence="20 21" key="1">
    <citation type="submission" date="2014-06" db="EMBL/GenBank/DDBJ databases">
        <authorList>
            <person name="Swart Estienne"/>
        </authorList>
    </citation>
    <scope>NUCLEOTIDE SEQUENCE [LARGE SCALE GENOMIC DNA]</scope>
    <source>
        <strain evidence="20 21">130c</strain>
    </source>
</reference>
<dbReference type="SUPFAM" id="SSF57997">
    <property type="entry name" value="Tropomyosin"/>
    <property type="match status" value="1"/>
</dbReference>
<keyword evidence="6" id="KW-0479">Metal-binding</keyword>
<dbReference type="SUPFAM" id="SSF47473">
    <property type="entry name" value="EF-hand"/>
    <property type="match status" value="1"/>
</dbReference>
<dbReference type="GO" id="GO:0005524">
    <property type="term" value="F:ATP binding"/>
    <property type="evidence" value="ECO:0007669"/>
    <property type="project" value="UniProtKB-UniRule"/>
</dbReference>
<dbReference type="FunFam" id="3.30.200.20:FF:000315">
    <property type="entry name" value="Calcium-dependent protein kinase 3"/>
    <property type="match status" value="1"/>
</dbReference>
<dbReference type="InterPro" id="IPR008271">
    <property type="entry name" value="Ser/Thr_kinase_AS"/>
</dbReference>
<proteinExistence type="inferred from homology"/>
<dbReference type="Proteomes" id="UP000039865">
    <property type="component" value="Unassembled WGS sequence"/>
</dbReference>
<dbReference type="SMART" id="SM00220">
    <property type="entry name" value="S_TKc"/>
    <property type="match status" value="1"/>
</dbReference>
<dbReference type="CDD" id="cd05117">
    <property type="entry name" value="STKc_CAMK"/>
    <property type="match status" value="1"/>
</dbReference>
<evidence type="ECO:0000256" key="9">
    <source>
        <dbReference type="ARBA" id="ARBA00022777"/>
    </source>
</evidence>
<evidence type="ECO:0000256" key="10">
    <source>
        <dbReference type="ARBA" id="ARBA00022837"/>
    </source>
</evidence>
<dbReference type="InterPro" id="IPR018247">
    <property type="entry name" value="EF_Hand_1_Ca_BS"/>
</dbReference>
<evidence type="ECO:0000256" key="12">
    <source>
        <dbReference type="ARBA" id="ARBA00024334"/>
    </source>
</evidence>
<protein>
    <recommendedName>
        <fullName evidence="3">non-specific serine/threonine protein kinase</fullName>
        <ecNumber evidence="3">2.7.11.1</ecNumber>
    </recommendedName>
</protein>
<evidence type="ECO:0000256" key="5">
    <source>
        <dbReference type="ARBA" id="ARBA00022679"/>
    </source>
</evidence>
<dbReference type="FunFam" id="1.10.238.10:FF:000003">
    <property type="entry name" value="Calmodulin A"/>
    <property type="match status" value="1"/>
</dbReference>
<dbReference type="Gene3D" id="1.10.238.10">
    <property type="entry name" value="EF-hand"/>
    <property type="match status" value="2"/>
</dbReference>
<dbReference type="PROSITE" id="PS50222">
    <property type="entry name" value="EF_HAND_2"/>
    <property type="match status" value="3"/>
</dbReference>
<keyword evidence="8 15" id="KW-0547">Nucleotide-binding</keyword>